<dbReference type="InParanoid" id="A0A0C2X0T4"/>
<dbReference type="Proteomes" id="UP000054549">
    <property type="component" value="Unassembled WGS sequence"/>
</dbReference>
<evidence type="ECO:0000313" key="2">
    <source>
        <dbReference type="Proteomes" id="UP000054549"/>
    </source>
</evidence>
<proteinExistence type="predicted"/>
<feature type="non-terminal residue" evidence="1">
    <location>
        <position position="1"/>
    </location>
</feature>
<protein>
    <submittedName>
        <fullName evidence="1">Uncharacterized protein</fullName>
    </submittedName>
</protein>
<sequence length="50" mass="5258">HRNLVSATCESKRVDRCDLPKLPGVPAAVRDLEALTCNSSASVPIAAVLI</sequence>
<reference evidence="1 2" key="1">
    <citation type="submission" date="2014-04" db="EMBL/GenBank/DDBJ databases">
        <title>Evolutionary Origins and Diversification of the Mycorrhizal Mutualists.</title>
        <authorList>
            <consortium name="DOE Joint Genome Institute"/>
            <consortium name="Mycorrhizal Genomics Consortium"/>
            <person name="Kohler A."/>
            <person name="Kuo A."/>
            <person name="Nagy L.G."/>
            <person name="Floudas D."/>
            <person name="Copeland A."/>
            <person name="Barry K.W."/>
            <person name="Cichocki N."/>
            <person name="Veneault-Fourrey C."/>
            <person name="LaButti K."/>
            <person name="Lindquist E.A."/>
            <person name="Lipzen A."/>
            <person name="Lundell T."/>
            <person name="Morin E."/>
            <person name="Murat C."/>
            <person name="Riley R."/>
            <person name="Ohm R."/>
            <person name="Sun H."/>
            <person name="Tunlid A."/>
            <person name="Henrissat B."/>
            <person name="Grigoriev I.V."/>
            <person name="Hibbett D.S."/>
            <person name="Martin F."/>
        </authorList>
    </citation>
    <scope>NUCLEOTIDE SEQUENCE [LARGE SCALE GENOMIC DNA]</scope>
    <source>
        <strain evidence="1 2">Koide BX008</strain>
    </source>
</reference>
<dbReference type="AlphaFoldDB" id="A0A0C2X0T4"/>
<organism evidence="1 2">
    <name type="scientific">Amanita muscaria (strain Koide BX008)</name>
    <dbReference type="NCBI Taxonomy" id="946122"/>
    <lineage>
        <taxon>Eukaryota</taxon>
        <taxon>Fungi</taxon>
        <taxon>Dikarya</taxon>
        <taxon>Basidiomycota</taxon>
        <taxon>Agaricomycotina</taxon>
        <taxon>Agaricomycetes</taxon>
        <taxon>Agaricomycetidae</taxon>
        <taxon>Agaricales</taxon>
        <taxon>Pluteineae</taxon>
        <taxon>Amanitaceae</taxon>
        <taxon>Amanita</taxon>
    </lineage>
</organism>
<keyword evidence="2" id="KW-1185">Reference proteome</keyword>
<name>A0A0C2X0T4_AMAMK</name>
<evidence type="ECO:0000313" key="1">
    <source>
        <dbReference type="EMBL" id="KIL67717.1"/>
    </source>
</evidence>
<accession>A0A0C2X0T4</accession>
<dbReference type="EMBL" id="KN818230">
    <property type="protein sequence ID" value="KIL67717.1"/>
    <property type="molecule type" value="Genomic_DNA"/>
</dbReference>
<gene>
    <name evidence="1" type="ORF">M378DRAFT_158905</name>
</gene>
<dbReference type="HOGENOM" id="CLU_3129614_0_0_1"/>